<keyword evidence="1" id="KW-1133">Transmembrane helix</keyword>
<organism evidence="2 3">
    <name type="scientific">Citrullus colocynthis</name>
    <name type="common">colocynth</name>
    <dbReference type="NCBI Taxonomy" id="252529"/>
    <lineage>
        <taxon>Eukaryota</taxon>
        <taxon>Viridiplantae</taxon>
        <taxon>Streptophyta</taxon>
        <taxon>Embryophyta</taxon>
        <taxon>Tracheophyta</taxon>
        <taxon>Spermatophyta</taxon>
        <taxon>Magnoliopsida</taxon>
        <taxon>eudicotyledons</taxon>
        <taxon>Gunneridae</taxon>
        <taxon>Pentapetalae</taxon>
        <taxon>rosids</taxon>
        <taxon>fabids</taxon>
        <taxon>Cucurbitales</taxon>
        <taxon>Cucurbitaceae</taxon>
        <taxon>Benincaseae</taxon>
        <taxon>Citrullus</taxon>
    </lineage>
</organism>
<sequence>MNTETVCGIVLIYLIKMCLLFVDHSHVRSSASASSIIILHLLLFSYFTDHSLSPSSHSEKHLFLHSNGLWSVKAFRTSVG</sequence>
<dbReference type="EMBL" id="OZ021744">
    <property type="protein sequence ID" value="CAK9311461.1"/>
    <property type="molecule type" value="Genomic_DNA"/>
</dbReference>
<dbReference type="Proteomes" id="UP001642487">
    <property type="component" value="Chromosome 10"/>
</dbReference>
<keyword evidence="3" id="KW-1185">Reference proteome</keyword>
<accession>A0ABP0XTH0</accession>
<feature type="transmembrane region" description="Helical" evidence="1">
    <location>
        <begin position="29"/>
        <end position="47"/>
    </location>
</feature>
<evidence type="ECO:0000256" key="1">
    <source>
        <dbReference type="SAM" id="Phobius"/>
    </source>
</evidence>
<feature type="transmembrane region" description="Helical" evidence="1">
    <location>
        <begin position="6"/>
        <end position="22"/>
    </location>
</feature>
<evidence type="ECO:0000313" key="3">
    <source>
        <dbReference type="Proteomes" id="UP001642487"/>
    </source>
</evidence>
<reference evidence="2 3" key="1">
    <citation type="submission" date="2024-03" db="EMBL/GenBank/DDBJ databases">
        <authorList>
            <person name="Gkanogiannis A."/>
            <person name="Becerra Lopez-Lavalle L."/>
        </authorList>
    </citation>
    <scope>NUCLEOTIDE SEQUENCE [LARGE SCALE GENOMIC DNA]</scope>
</reference>
<gene>
    <name evidence="2" type="ORF">CITCOLO1_LOCUS3121</name>
</gene>
<proteinExistence type="predicted"/>
<keyword evidence="1" id="KW-0812">Transmembrane</keyword>
<keyword evidence="1" id="KW-0472">Membrane</keyword>
<evidence type="ECO:0000313" key="2">
    <source>
        <dbReference type="EMBL" id="CAK9311461.1"/>
    </source>
</evidence>
<protein>
    <submittedName>
        <fullName evidence="2">Uncharacterized protein</fullName>
    </submittedName>
</protein>
<name>A0ABP0XTH0_9ROSI</name>